<dbReference type="AlphaFoldDB" id="A0A853D9J9"/>
<reference evidence="2 3" key="1">
    <citation type="submission" date="2020-07" db="EMBL/GenBank/DDBJ databases">
        <title>Sequencing the genomes of 1000 actinobacteria strains.</title>
        <authorList>
            <person name="Klenk H.-P."/>
        </authorList>
    </citation>
    <scope>NUCLEOTIDE SEQUENCE [LARGE SCALE GENOMIC DNA]</scope>
    <source>
        <strain evidence="2 3">DSM 29531</strain>
    </source>
</reference>
<keyword evidence="3" id="KW-1185">Reference proteome</keyword>
<sequence length="204" mass="21717">MNGRRPDPVAIRAAARQIMRAAEDLEHDASVAAACICRLEGRWTGSAALVHAGAIGDYARGLRATATLLGQVAGEATAVALHLDRDLVDLGRLEAQRASASVPAASHLDVRIAEVWSSIRCHQARFALSLDSVDLQRAAPVPGGRMRTGPVRMPELGVVDPGRMRTGPVRPIGAEPRADLWGPGHMRTGPVRRLLAVHRPVVLP</sequence>
<evidence type="ECO:0000313" key="2">
    <source>
        <dbReference type="EMBL" id="NYJ74156.1"/>
    </source>
</evidence>
<organism evidence="2 3">
    <name type="scientific">Allobranchiibius huperziae</name>
    <dbReference type="NCBI Taxonomy" id="1874116"/>
    <lineage>
        <taxon>Bacteria</taxon>
        <taxon>Bacillati</taxon>
        <taxon>Actinomycetota</taxon>
        <taxon>Actinomycetes</taxon>
        <taxon>Micrococcales</taxon>
        <taxon>Dermacoccaceae</taxon>
        <taxon>Allobranchiibius</taxon>
    </lineage>
</organism>
<comment type="caution">
    <text evidence="2">The sequence shown here is derived from an EMBL/GenBank/DDBJ whole genome shotgun (WGS) entry which is preliminary data.</text>
</comment>
<dbReference type="EMBL" id="JACCFW010000001">
    <property type="protein sequence ID" value="NYJ74156.1"/>
    <property type="molecule type" value="Genomic_DNA"/>
</dbReference>
<name>A0A853D9J9_9MICO</name>
<dbReference type="RefSeq" id="WP_179479834.1">
    <property type="nucleotide sequence ID" value="NZ_JACCFW010000001.1"/>
</dbReference>
<protein>
    <submittedName>
        <fullName evidence="2">Uncharacterized protein</fullName>
    </submittedName>
</protein>
<proteinExistence type="predicted"/>
<feature type="region of interest" description="Disordered" evidence="1">
    <location>
        <begin position="144"/>
        <end position="171"/>
    </location>
</feature>
<dbReference type="InterPro" id="IPR038332">
    <property type="entry name" value="PPE_sf"/>
</dbReference>
<gene>
    <name evidence="2" type="ORF">HNR15_001119</name>
</gene>
<accession>A0A853D9J9</accession>
<dbReference type="Proteomes" id="UP000571817">
    <property type="component" value="Unassembled WGS sequence"/>
</dbReference>
<evidence type="ECO:0000256" key="1">
    <source>
        <dbReference type="SAM" id="MobiDB-lite"/>
    </source>
</evidence>
<evidence type="ECO:0000313" key="3">
    <source>
        <dbReference type="Proteomes" id="UP000571817"/>
    </source>
</evidence>
<dbReference type="SUPFAM" id="SSF140459">
    <property type="entry name" value="PE/PPE dimer-like"/>
    <property type="match status" value="1"/>
</dbReference>